<name>S9RZA6_9RHOB</name>
<comment type="caution">
    <text evidence="2">The sequence shown here is derived from an EMBL/GenBank/DDBJ whole genome shotgun (WGS) entry which is preliminary data.</text>
</comment>
<dbReference type="PATRIC" id="fig|1123360.3.peg.2116"/>
<keyword evidence="2" id="KW-0378">Hydrolase</keyword>
<organism evidence="2 3">
    <name type="scientific">Litoreibacter arenae DSM 19593</name>
    <dbReference type="NCBI Taxonomy" id="1123360"/>
    <lineage>
        <taxon>Bacteria</taxon>
        <taxon>Pseudomonadati</taxon>
        <taxon>Pseudomonadota</taxon>
        <taxon>Alphaproteobacteria</taxon>
        <taxon>Rhodobacterales</taxon>
        <taxon>Roseobacteraceae</taxon>
        <taxon>Litoreibacter</taxon>
    </lineage>
</organism>
<dbReference type="InterPro" id="IPR036286">
    <property type="entry name" value="LexA/Signal_pep-like_sf"/>
</dbReference>
<evidence type="ECO:0000313" key="2">
    <source>
        <dbReference type="EMBL" id="EPX79314.1"/>
    </source>
</evidence>
<dbReference type="MEROPS" id="S26.014"/>
<feature type="domain" description="Peptidase S26" evidence="1">
    <location>
        <begin position="14"/>
        <end position="153"/>
    </location>
</feature>
<dbReference type="eggNOG" id="COG4959">
    <property type="taxonomic scope" value="Bacteria"/>
</dbReference>
<dbReference type="SUPFAM" id="SSF51306">
    <property type="entry name" value="LexA/Signal peptidase"/>
    <property type="match status" value="1"/>
</dbReference>
<dbReference type="Gene3D" id="2.10.109.10">
    <property type="entry name" value="Umud Fragment, subunit A"/>
    <property type="match status" value="1"/>
</dbReference>
<proteinExistence type="predicted"/>
<sequence>MSLGLLAAAQIDRAPRLIWNASASVPVGLYVVRASNPPSLGDLVAVRLPEDLSSWVVERGYVGADTLLLKRIAAVSGMNVCRDCLDITLDGTVFAEAASADQQGRPLPRWTGCVTLGSDEVFLLLAGVANSLDGRYFGPLSADTILGRAIPLWTFGGAADA</sequence>
<dbReference type="InterPro" id="IPR019533">
    <property type="entry name" value="Peptidase_S26"/>
</dbReference>
<keyword evidence="3" id="KW-1185">Reference proteome</keyword>
<dbReference type="HOGENOM" id="CLU_104604_0_0_5"/>
<dbReference type="STRING" id="1123360.thalar_02139"/>
<evidence type="ECO:0000259" key="1">
    <source>
        <dbReference type="Pfam" id="PF10502"/>
    </source>
</evidence>
<dbReference type="AlphaFoldDB" id="S9RZA6"/>
<dbReference type="EMBL" id="AONI01000010">
    <property type="protein sequence ID" value="EPX79314.1"/>
    <property type="molecule type" value="Genomic_DNA"/>
</dbReference>
<dbReference type="Proteomes" id="UP000015351">
    <property type="component" value="Unassembled WGS sequence"/>
</dbReference>
<evidence type="ECO:0000313" key="3">
    <source>
        <dbReference type="Proteomes" id="UP000015351"/>
    </source>
</evidence>
<keyword evidence="2" id="KW-0645">Protease</keyword>
<accession>S9RZA6</accession>
<dbReference type="Pfam" id="PF10502">
    <property type="entry name" value="Peptidase_S26"/>
    <property type="match status" value="1"/>
</dbReference>
<gene>
    <name evidence="2" type="ORF">thalar_02139</name>
</gene>
<dbReference type="GO" id="GO:0004252">
    <property type="term" value="F:serine-type endopeptidase activity"/>
    <property type="evidence" value="ECO:0007669"/>
    <property type="project" value="InterPro"/>
</dbReference>
<protein>
    <submittedName>
        <fullName evidence="2">Type IV secretory pathway, protease TraF</fullName>
    </submittedName>
</protein>
<dbReference type="GO" id="GO:0006465">
    <property type="term" value="P:signal peptide processing"/>
    <property type="evidence" value="ECO:0007669"/>
    <property type="project" value="InterPro"/>
</dbReference>
<reference evidence="3" key="1">
    <citation type="journal article" date="2013" name="Stand. Genomic Sci.">
        <title>Genome sequence of the Litoreibacter arenae type strain (DSM 19593(T)), a member of the Roseobacter clade isolated from sea sand.</title>
        <authorList>
            <person name="Riedel T."/>
            <person name="Fiebig A."/>
            <person name="Petersen J."/>
            <person name="Gronow S."/>
            <person name="Kyrpides N.C."/>
            <person name="Goker M."/>
            <person name="Klenk H.P."/>
        </authorList>
    </citation>
    <scope>NUCLEOTIDE SEQUENCE [LARGE SCALE GENOMIC DNA]</scope>
    <source>
        <strain evidence="3">DSM 19593</strain>
    </source>
</reference>